<organism evidence="1 2">
    <name type="scientific">Tetradesmus obliquus</name>
    <name type="common">Green alga</name>
    <name type="synonym">Acutodesmus obliquus</name>
    <dbReference type="NCBI Taxonomy" id="3088"/>
    <lineage>
        <taxon>Eukaryota</taxon>
        <taxon>Viridiplantae</taxon>
        <taxon>Chlorophyta</taxon>
        <taxon>core chlorophytes</taxon>
        <taxon>Chlorophyceae</taxon>
        <taxon>CS clade</taxon>
        <taxon>Sphaeropleales</taxon>
        <taxon>Scenedesmaceae</taxon>
        <taxon>Tetradesmus</taxon>
    </lineage>
</organism>
<dbReference type="SFLD" id="SFLDS00003">
    <property type="entry name" value="Haloacid_Dehalogenase"/>
    <property type="match status" value="1"/>
</dbReference>
<evidence type="ECO:0000313" key="2">
    <source>
        <dbReference type="Proteomes" id="UP000256970"/>
    </source>
</evidence>
<evidence type="ECO:0008006" key="3">
    <source>
        <dbReference type="Google" id="ProtNLM"/>
    </source>
</evidence>
<reference evidence="1 2" key="1">
    <citation type="submission" date="2016-10" db="EMBL/GenBank/DDBJ databases">
        <authorList>
            <person name="Cai Z."/>
        </authorList>
    </citation>
    <scope>NUCLEOTIDE SEQUENCE [LARGE SCALE GENOMIC DNA]</scope>
</reference>
<dbReference type="InterPro" id="IPR023214">
    <property type="entry name" value="HAD_sf"/>
</dbReference>
<dbReference type="STRING" id="3088.A0A383WNS7"/>
<dbReference type="EMBL" id="FNXT01001343">
    <property type="protein sequence ID" value="SZX78852.1"/>
    <property type="molecule type" value="Genomic_DNA"/>
</dbReference>
<dbReference type="InterPro" id="IPR006439">
    <property type="entry name" value="HAD-SF_hydro_IA"/>
</dbReference>
<dbReference type="AlphaFoldDB" id="A0A383WNS7"/>
<dbReference type="SUPFAM" id="SSF56784">
    <property type="entry name" value="HAD-like"/>
    <property type="match status" value="1"/>
</dbReference>
<dbReference type="InterPro" id="IPR036412">
    <property type="entry name" value="HAD-like_sf"/>
</dbReference>
<protein>
    <recommendedName>
        <fullName evidence="3">FCP1 homology domain-containing protein</fullName>
    </recommendedName>
</protein>
<gene>
    <name evidence="1" type="ORF">BQ4739_LOCUS19158</name>
</gene>
<sequence>MTAAGPAGNVPGQQPVILMDIMDTIVSDPFFEHMPRFFNLTFKELLAAKHPTAWVEFENDHITQQQLFDKFFADGRQFDGQALIEHMVEHYRYIDGMPELLQRLKQAGYTMHAMSNYPMWYKLIEQKLQLSQYLDWTFVSCTGPMRGLRKPAPAAFEAVTSHLQLPPQQLVFVDDRQPNVDAAAQAGMAAVLFTGTDALEQRLQQLGLEF</sequence>
<dbReference type="SFLD" id="SFLDG01129">
    <property type="entry name" value="C1.5:_HAD__Beta-PGM__Phosphata"/>
    <property type="match status" value="1"/>
</dbReference>
<evidence type="ECO:0000313" key="1">
    <source>
        <dbReference type="EMBL" id="SZX78852.1"/>
    </source>
</evidence>
<dbReference type="PANTHER" id="PTHR43611">
    <property type="entry name" value="ALPHA-D-GLUCOSE 1-PHOSPHATE PHOSPHATASE"/>
    <property type="match status" value="1"/>
</dbReference>
<keyword evidence="2" id="KW-1185">Reference proteome</keyword>
<dbReference type="Proteomes" id="UP000256970">
    <property type="component" value="Unassembled WGS sequence"/>
</dbReference>
<proteinExistence type="predicted"/>
<dbReference type="Pfam" id="PF00702">
    <property type="entry name" value="Hydrolase"/>
    <property type="match status" value="1"/>
</dbReference>
<dbReference type="PANTHER" id="PTHR43611:SF3">
    <property type="entry name" value="FLAVIN MONONUCLEOTIDE HYDROLASE 1, CHLOROPLATIC"/>
    <property type="match status" value="1"/>
</dbReference>
<accession>A0A383WNS7</accession>
<dbReference type="NCBIfam" id="TIGR01509">
    <property type="entry name" value="HAD-SF-IA-v3"/>
    <property type="match status" value="1"/>
</dbReference>
<dbReference type="Gene3D" id="3.40.50.1000">
    <property type="entry name" value="HAD superfamily/HAD-like"/>
    <property type="match status" value="1"/>
</dbReference>
<name>A0A383WNS7_TETOB</name>